<evidence type="ECO:0000256" key="1">
    <source>
        <dbReference type="PROSITE-ProRule" id="PRU00325"/>
    </source>
</evidence>
<feature type="non-terminal residue" evidence="3">
    <location>
        <position position="267"/>
    </location>
</feature>
<reference evidence="3 4" key="1">
    <citation type="journal article" date="2021" name="Environ. Microbiol.">
        <title>Gene family expansions and transcriptome signatures uncover fungal adaptations to wood decay.</title>
        <authorList>
            <person name="Hage H."/>
            <person name="Miyauchi S."/>
            <person name="Viragh M."/>
            <person name="Drula E."/>
            <person name="Min B."/>
            <person name="Chaduli D."/>
            <person name="Navarro D."/>
            <person name="Favel A."/>
            <person name="Norest M."/>
            <person name="Lesage-Meessen L."/>
            <person name="Balint B."/>
            <person name="Merenyi Z."/>
            <person name="de Eugenio L."/>
            <person name="Morin E."/>
            <person name="Martinez A.T."/>
            <person name="Baldrian P."/>
            <person name="Stursova M."/>
            <person name="Martinez M.J."/>
            <person name="Novotny C."/>
            <person name="Magnuson J.K."/>
            <person name="Spatafora J.W."/>
            <person name="Maurice S."/>
            <person name="Pangilinan J."/>
            <person name="Andreopoulos W."/>
            <person name="LaButti K."/>
            <person name="Hundley H."/>
            <person name="Na H."/>
            <person name="Kuo A."/>
            <person name="Barry K."/>
            <person name="Lipzen A."/>
            <person name="Henrissat B."/>
            <person name="Riley R."/>
            <person name="Ahrendt S."/>
            <person name="Nagy L.G."/>
            <person name="Grigoriev I.V."/>
            <person name="Martin F."/>
            <person name="Rosso M.N."/>
        </authorList>
    </citation>
    <scope>NUCLEOTIDE SEQUENCE [LARGE SCALE GENOMIC DNA]</scope>
    <source>
        <strain evidence="3 4">CIRM-BRFM 1785</strain>
    </source>
</reference>
<keyword evidence="1" id="KW-0863">Zinc-finger</keyword>
<gene>
    <name evidence="3" type="ORF">C8Q71DRAFT_707100</name>
</gene>
<dbReference type="GeneID" id="72001273"/>
<keyword evidence="1" id="KW-0862">Zinc</keyword>
<evidence type="ECO:0000259" key="2">
    <source>
        <dbReference type="PROSITE" id="PS50966"/>
    </source>
</evidence>
<evidence type="ECO:0000313" key="3">
    <source>
        <dbReference type="EMBL" id="KAH9837260.1"/>
    </source>
</evidence>
<feature type="domain" description="SWIM-type" evidence="2">
    <location>
        <begin position="70"/>
        <end position="109"/>
    </location>
</feature>
<dbReference type="EMBL" id="JADCUA010000009">
    <property type="protein sequence ID" value="KAH9837260.1"/>
    <property type="molecule type" value="Genomic_DNA"/>
</dbReference>
<evidence type="ECO:0000313" key="4">
    <source>
        <dbReference type="Proteomes" id="UP000814176"/>
    </source>
</evidence>
<organism evidence="3 4">
    <name type="scientific">Rhodofomes roseus</name>
    <dbReference type="NCBI Taxonomy" id="34475"/>
    <lineage>
        <taxon>Eukaryota</taxon>
        <taxon>Fungi</taxon>
        <taxon>Dikarya</taxon>
        <taxon>Basidiomycota</taxon>
        <taxon>Agaricomycotina</taxon>
        <taxon>Agaricomycetes</taxon>
        <taxon>Polyporales</taxon>
        <taxon>Rhodofomes</taxon>
    </lineage>
</organism>
<dbReference type="InterPro" id="IPR007527">
    <property type="entry name" value="Znf_SWIM"/>
</dbReference>
<accession>A0ABQ8KHB9</accession>
<sequence length="267" mass="29573">MLTTAKKHNVSFAAIKLSASLKEELPVWYHLGATKKLRQLNNTKVSDCLRDNHDVRLVADLMPLAKRECYSIARAVSNDFVPTDCACPNCETDSGRGCKHPMNCCKAAAYLLAQVHPKWHPDIESPKDGLTLTRRRKDKNEQALEEAEGDVVFDPSLTSRGHIAEAFRVFVDPRVHDEPPAIRAKRGRIVEDEAVTAYIVESVAQVHLPRGTDPMPLDHGFVFYPDSGRGELVWPGHNAQTMSHPMGAAVAALKIVSDTPRDAPLRI</sequence>
<comment type="caution">
    <text evidence="3">The sequence shown here is derived from an EMBL/GenBank/DDBJ whole genome shotgun (WGS) entry which is preliminary data.</text>
</comment>
<proteinExistence type="predicted"/>
<dbReference type="Proteomes" id="UP000814176">
    <property type="component" value="Unassembled WGS sequence"/>
</dbReference>
<protein>
    <recommendedName>
        <fullName evidence="2">SWIM-type domain-containing protein</fullName>
    </recommendedName>
</protein>
<name>A0ABQ8KHB9_9APHY</name>
<dbReference type="PROSITE" id="PS50966">
    <property type="entry name" value="ZF_SWIM"/>
    <property type="match status" value="1"/>
</dbReference>
<dbReference type="RefSeq" id="XP_047779429.1">
    <property type="nucleotide sequence ID" value="XM_047920541.1"/>
</dbReference>
<keyword evidence="4" id="KW-1185">Reference proteome</keyword>
<keyword evidence="1" id="KW-0479">Metal-binding</keyword>